<dbReference type="EMBL" id="DF968079">
    <property type="protein sequence ID" value="GAP03894.1"/>
    <property type="molecule type" value="Genomic_DNA"/>
</dbReference>
<organism evidence="1">
    <name type="scientific">Fructobacillus tropaeoli</name>
    <dbReference type="NCBI Taxonomy" id="709323"/>
    <lineage>
        <taxon>Bacteria</taxon>
        <taxon>Bacillati</taxon>
        <taxon>Bacillota</taxon>
        <taxon>Bacilli</taxon>
        <taxon>Lactobacillales</taxon>
        <taxon>Lactobacillaceae</taxon>
        <taxon>Fructobacillus</taxon>
    </lineage>
</organism>
<gene>
    <name evidence="1" type="ORF">FTRO_0020610</name>
</gene>
<sequence length="190" mass="19854">MKKGKIVILTIAGIVVVLGAGAGVAYSNLANQTGPTVSTKKSDSDQSTGSKKVLATKSFTKDKVNDMIQSELQNSHYQVNLDGQNIVASSTSSSLKGQLTMTPKVTSDGNVVLTVNKAKVNSLDVPAKAALGYLLKQNVAPAGVAIQPSQGQITLDLSQLTQDGQTAYQAKQIDVQNGIFKFAEVDTSAQ</sequence>
<proteinExistence type="predicted"/>
<protein>
    <recommendedName>
        <fullName evidence="2">Extracellular protein</fullName>
    </recommendedName>
</protein>
<dbReference type="Proteomes" id="UP000064514">
    <property type="component" value="Unassembled WGS sequence"/>
</dbReference>
<name>A0A3F3GZD9_9LACO</name>
<dbReference type="InterPro" id="IPR018672">
    <property type="entry name" value="DUF2140"/>
</dbReference>
<accession>A0A3F3GZD9</accession>
<dbReference type="Pfam" id="PF09911">
    <property type="entry name" value="DUF2140"/>
    <property type="match status" value="1"/>
</dbReference>
<reference evidence="1" key="1">
    <citation type="journal article" date="2015" name="BMC Genomics">
        <title>Comparative genomics of Fructobacillus spp. and Leuconostoc spp. reveals niche-specific evolution of Fructobacillus spp.</title>
        <authorList>
            <person name="Endo A."/>
            <person name="Tanizawa Y."/>
            <person name="Tanaka N."/>
            <person name="Maeno S."/>
            <person name="Kumar H."/>
            <person name="Shiwa Y."/>
            <person name="Okada S."/>
            <person name="Yoshikawa H."/>
            <person name="Dicks L."/>
            <person name="Nakagawa J."/>
            <person name="Arita M."/>
        </authorList>
    </citation>
    <scope>NUCLEOTIDE SEQUENCE [LARGE SCALE GENOMIC DNA]</scope>
    <source>
        <strain evidence="1">F214-1</strain>
    </source>
</reference>
<dbReference type="STRING" id="709323.GCA_001047135_00438"/>
<evidence type="ECO:0008006" key="2">
    <source>
        <dbReference type="Google" id="ProtNLM"/>
    </source>
</evidence>
<dbReference type="AlphaFoldDB" id="A0A3F3GZD9"/>
<dbReference type="RefSeq" id="WP_059393380.1">
    <property type="nucleotide sequence ID" value="NZ_DF968079.1"/>
</dbReference>
<evidence type="ECO:0000313" key="1">
    <source>
        <dbReference type="EMBL" id="GAP03894.1"/>
    </source>
</evidence>